<dbReference type="VEuPathDB" id="FungiDB:FFUJ_12257"/>
<evidence type="ECO:0000313" key="3">
    <source>
        <dbReference type="Proteomes" id="UP000016800"/>
    </source>
</evidence>
<reference evidence="3" key="1">
    <citation type="journal article" date="2013" name="PLoS Pathog.">
        <title>Deciphering the cryptic genome: genome-wide analyses of the rice pathogen Fusarium fujikuroi reveal complex regulation of secondary metabolism and novel metabolites.</title>
        <authorList>
            <person name="Wiemann P."/>
            <person name="Sieber C.M."/>
            <person name="von Bargen K.W."/>
            <person name="Studt L."/>
            <person name="Niehaus E.M."/>
            <person name="Espino J.J."/>
            <person name="Huss K."/>
            <person name="Michielse C.B."/>
            <person name="Albermann S."/>
            <person name="Wagner D."/>
            <person name="Bergner S.V."/>
            <person name="Connolly L.R."/>
            <person name="Fischer A."/>
            <person name="Reuter G."/>
            <person name="Kleigrewe K."/>
            <person name="Bald T."/>
            <person name="Wingfield B.D."/>
            <person name="Ophir R."/>
            <person name="Freeman S."/>
            <person name="Hippler M."/>
            <person name="Smith K.M."/>
            <person name="Brown D.W."/>
            <person name="Proctor R.H."/>
            <person name="Munsterkotter M."/>
            <person name="Freitag M."/>
            <person name="Humpf H.U."/>
            <person name="Guldener U."/>
            <person name="Tudzynski B."/>
        </authorList>
    </citation>
    <scope>NUCLEOTIDE SEQUENCE [LARGE SCALE GENOMIC DNA]</scope>
    <source>
        <strain evidence="3">CBS 195.34 / IMI 58289 / NRRL A-6831</strain>
    </source>
</reference>
<evidence type="ECO:0000313" key="2">
    <source>
        <dbReference type="EMBL" id="CCT72391.1"/>
    </source>
</evidence>
<dbReference type="Proteomes" id="UP000016800">
    <property type="component" value="Chromosome VIII"/>
</dbReference>
<feature type="region of interest" description="Disordered" evidence="1">
    <location>
        <begin position="75"/>
        <end position="122"/>
    </location>
</feature>
<name>S0EBR3_GIBF5</name>
<proteinExistence type="predicted"/>
<dbReference type="RefSeq" id="XP_023434469.1">
    <property type="nucleotide sequence ID" value="XM_023581841.1"/>
</dbReference>
<gene>
    <name evidence="2" type="ORF">FFUJ_12257</name>
</gene>
<accession>S0EBR3</accession>
<protein>
    <submittedName>
        <fullName evidence="2">Uncharacterized protein</fullName>
    </submittedName>
</protein>
<evidence type="ECO:0000256" key="1">
    <source>
        <dbReference type="SAM" id="MobiDB-lite"/>
    </source>
</evidence>
<sequence length="122" mass="13601">MLSFDLSYFQHVLTTSLSVHHRHHDSLGIDISSSRPHLVREATRDLRPEDRAYAAWGMTAHPQEKDIPSHLIFDAHHAPRHGPGHVGVTKCTPGNSEPKPYRHRGGTGDSGRTEYLPVRVGS</sequence>
<dbReference type="HOGENOM" id="CLU_2026929_0_0_1"/>
<dbReference type="AlphaFoldDB" id="S0EBR3"/>
<keyword evidence="3" id="KW-1185">Reference proteome</keyword>
<dbReference type="GeneID" id="35405713"/>
<dbReference type="EMBL" id="HF679030">
    <property type="protein sequence ID" value="CCT72391.1"/>
    <property type="molecule type" value="Genomic_DNA"/>
</dbReference>
<organism evidence="2 3">
    <name type="scientific">Gibberella fujikuroi (strain CBS 195.34 / IMI 58289 / NRRL A-6831)</name>
    <name type="common">Bakanae and foot rot disease fungus</name>
    <name type="synonym">Fusarium fujikuroi</name>
    <dbReference type="NCBI Taxonomy" id="1279085"/>
    <lineage>
        <taxon>Eukaryota</taxon>
        <taxon>Fungi</taxon>
        <taxon>Dikarya</taxon>
        <taxon>Ascomycota</taxon>
        <taxon>Pezizomycotina</taxon>
        <taxon>Sordariomycetes</taxon>
        <taxon>Hypocreomycetidae</taxon>
        <taxon>Hypocreales</taxon>
        <taxon>Nectriaceae</taxon>
        <taxon>Fusarium</taxon>
        <taxon>Fusarium fujikuroi species complex</taxon>
    </lineage>
</organism>